<dbReference type="PANTHER" id="PTHR47505:SF1">
    <property type="entry name" value="DNA UTILIZATION PROTEIN YHGH"/>
    <property type="match status" value="1"/>
</dbReference>
<accession>A0A0S2DA56</accession>
<dbReference type="InterPro" id="IPR029057">
    <property type="entry name" value="PRTase-like"/>
</dbReference>
<dbReference type="SUPFAM" id="SSF53271">
    <property type="entry name" value="PRTase-like"/>
    <property type="match status" value="1"/>
</dbReference>
<dbReference type="InterPro" id="IPR051910">
    <property type="entry name" value="ComF/GntX_DNA_util-trans"/>
</dbReference>
<evidence type="ECO:0000313" key="3">
    <source>
        <dbReference type="EMBL" id="ALN55419.1"/>
    </source>
</evidence>
<reference evidence="3 4" key="1">
    <citation type="submission" date="2015-11" db="EMBL/GenBank/DDBJ databases">
        <title>Genome sequences of Lysobacter enzymogenes strain C3 and Lysobacter antibioticus ATCC 29479.</title>
        <authorList>
            <person name="Kobayashi D.Y."/>
        </authorList>
    </citation>
    <scope>NUCLEOTIDE SEQUENCE [LARGE SCALE GENOMIC DNA]</scope>
    <source>
        <strain evidence="3 4">C3</strain>
    </source>
</reference>
<feature type="region of interest" description="Disordered" evidence="1">
    <location>
        <begin position="194"/>
        <end position="233"/>
    </location>
</feature>
<dbReference type="AlphaFoldDB" id="A0A0S2DA56"/>
<name>A0A0S2DA56_LYSEN</name>
<feature type="domain" description="Double zinc ribbon" evidence="2">
    <location>
        <begin position="22"/>
        <end position="64"/>
    </location>
</feature>
<proteinExistence type="predicted"/>
<evidence type="ECO:0000259" key="2">
    <source>
        <dbReference type="Pfam" id="PF18912"/>
    </source>
</evidence>
<dbReference type="InterPro" id="IPR044005">
    <property type="entry name" value="DZR_2"/>
</dbReference>
<dbReference type="STRING" id="69.GLE_0060"/>
<dbReference type="KEGG" id="lez:GLE_0060"/>
<protein>
    <submittedName>
        <fullName evidence="3">Putative comF family protein</fullName>
    </submittedName>
</protein>
<dbReference type="Proteomes" id="UP000061569">
    <property type="component" value="Chromosome"/>
</dbReference>
<dbReference type="EMBL" id="CP013140">
    <property type="protein sequence ID" value="ALN55419.1"/>
    <property type="molecule type" value="Genomic_DNA"/>
</dbReference>
<sequence>MNPDTFALACPAGFWSRLGWSLWPARCLACAEPGLPGCDLCATCWTHWPRTGRSCLGCAMPLPVDVAGETEVAVARVRDGGSDADRGAALDAGPDIALDANLDTDLEADRWHPADSAPRAADMPRDRCGACRNRASPLHEVRAAAFYRAPLDRLLPRFKFHRDLAAGRLLASTMAAAFAPRAASLLANGAAATPRQSAAQASERPNAPGAPGAPGATGATGEPGRRTATTAARDIPTLVPIPLHRGRLRERGYDQALELARPLSRRLGLALCATGLHRLRATPAQSRLDAARRRRNLRDAFAWTGAAAPPMHAILIDDVMTTGATLHAAALALRRAGAQRVDAWVCARAL</sequence>
<evidence type="ECO:0000256" key="1">
    <source>
        <dbReference type="SAM" id="MobiDB-lite"/>
    </source>
</evidence>
<dbReference type="PANTHER" id="PTHR47505">
    <property type="entry name" value="DNA UTILIZATION PROTEIN YHGH"/>
    <property type="match status" value="1"/>
</dbReference>
<organism evidence="3 4">
    <name type="scientific">Lysobacter enzymogenes</name>
    <dbReference type="NCBI Taxonomy" id="69"/>
    <lineage>
        <taxon>Bacteria</taxon>
        <taxon>Pseudomonadati</taxon>
        <taxon>Pseudomonadota</taxon>
        <taxon>Gammaproteobacteria</taxon>
        <taxon>Lysobacterales</taxon>
        <taxon>Lysobacteraceae</taxon>
        <taxon>Lysobacter</taxon>
    </lineage>
</organism>
<evidence type="ECO:0000313" key="4">
    <source>
        <dbReference type="Proteomes" id="UP000061569"/>
    </source>
</evidence>
<gene>
    <name evidence="3" type="primary">comF</name>
    <name evidence="3" type="ORF">GLE_0060</name>
</gene>
<dbReference type="Gene3D" id="3.40.50.2020">
    <property type="match status" value="1"/>
</dbReference>
<dbReference type="PATRIC" id="fig|69.6.peg.66"/>
<dbReference type="Pfam" id="PF18912">
    <property type="entry name" value="DZR_2"/>
    <property type="match status" value="1"/>
</dbReference>